<evidence type="ECO:0000313" key="1">
    <source>
        <dbReference type="EMBL" id="KAJ1086396.1"/>
    </source>
</evidence>
<keyword evidence="2" id="KW-1185">Reference proteome</keyword>
<comment type="caution">
    <text evidence="1">The sequence shown here is derived from an EMBL/GenBank/DDBJ whole genome shotgun (WGS) entry which is preliminary data.</text>
</comment>
<dbReference type="InterPro" id="IPR043502">
    <property type="entry name" value="DNA/RNA_pol_sf"/>
</dbReference>
<evidence type="ECO:0000313" key="2">
    <source>
        <dbReference type="Proteomes" id="UP001066276"/>
    </source>
</evidence>
<feature type="non-terminal residue" evidence="1">
    <location>
        <position position="118"/>
    </location>
</feature>
<proteinExistence type="predicted"/>
<protein>
    <submittedName>
        <fullName evidence="1">Uncharacterized protein</fullName>
    </submittedName>
</protein>
<accession>A0AAV7L407</accession>
<dbReference type="AlphaFoldDB" id="A0AAV7L407"/>
<name>A0AAV7L407_PLEWA</name>
<reference evidence="1" key="1">
    <citation type="journal article" date="2022" name="bioRxiv">
        <title>Sequencing and chromosome-scale assembly of the giantPleurodeles waltlgenome.</title>
        <authorList>
            <person name="Brown T."/>
            <person name="Elewa A."/>
            <person name="Iarovenko S."/>
            <person name="Subramanian E."/>
            <person name="Araus A.J."/>
            <person name="Petzold A."/>
            <person name="Susuki M."/>
            <person name="Suzuki K.-i.T."/>
            <person name="Hayashi T."/>
            <person name="Toyoda A."/>
            <person name="Oliveira C."/>
            <person name="Osipova E."/>
            <person name="Leigh N.D."/>
            <person name="Simon A."/>
            <person name="Yun M.H."/>
        </authorList>
    </citation>
    <scope>NUCLEOTIDE SEQUENCE</scope>
    <source>
        <strain evidence="1">20211129_DDA</strain>
        <tissue evidence="1">Liver</tissue>
    </source>
</reference>
<dbReference type="SUPFAM" id="SSF56672">
    <property type="entry name" value="DNA/RNA polymerases"/>
    <property type="match status" value="1"/>
</dbReference>
<dbReference type="Proteomes" id="UP001066276">
    <property type="component" value="Chromosome 12"/>
</dbReference>
<gene>
    <name evidence="1" type="ORF">NDU88_006515</name>
</gene>
<dbReference type="Gene3D" id="3.10.10.10">
    <property type="entry name" value="HIV Type 1 Reverse Transcriptase, subunit A, domain 1"/>
    <property type="match status" value="1"/>
</dbReference>
<dbReference type="EMBL" id="JANPWB010000016">
    <property type="protein sequence ID" value="KAJ1086396.1"/>
    <property type="molecule type" value="Genomic_DNA"/>
</dbReference>
<organism evidence="1 2">
    <name type="scientific">Pleurodeles waltl</name>
    <name type="common">Iberian ribbed newt</name>
    <dbReference type="NCBI Taxonomy" id="8319"/>
    <lineage>
        <taxon>Eukaryota</taxon>
        <taxon>Metazoa</taxon>
        <taxon>Chordata</taxon>
        <taxon>Craniata</taxon>
        <taxon>Vertebrata</taxon>
        <taxon>Euteleostomi</taxon>
        <taxon>Amphibia</taxon>
        <taxon>Batrachia</taxon>
        <taxon>Caudata</taxon>
        <taxon>Salamandroidea</taxon>
        <taxon>Salamandridae</taxon>
        <taxon>Pleurodelinae</taxon>
        <taxon>Pleurodeles</taxon>
    </lineage>
</organism>
<sequence length="118" mass="13324">MASHLFRCLGLRDRAGVQTRILRVPISAVPPLPRSMYFSLLDRNLISTEISALVKKGAVVKAPRHPSGFVSPVFLVDKKGGGSRLILNLKDFNVFLLYRHFKMEGIHLLRDILQEGDW</sequence>